<organism evidence="1 2">
    <name type="scientific">Vulgatibacter incomptus</name>
    <dbReference type="NCBI Taxonomy" id="1391653"/>
    <lineage>
        <taxon>Bacteria</taxon>
        <taxon>Pseudomonadati</taxon>
        <taxon>Myxococcota</taxon>
        <taxon>Myxococcia</taxon>
        <taxon>Myxococcales</taxon>
        <taxon>Cystobacterineae</taxon>
        <taxon>Vulgatibacteraceae</taxon>
        <taxon>Vulgatibacter</taxon>
    </lineage>
</organism>
<gene>
    <name evidence="1" type="ORF">AKJ08_0233</name>
</gene>
<proteinExistence type="predicted"/>
<dbReference type="EMBL" id="CP012332">
    <property type="protein sequence ID" value="AKU89846.1"/>
    <property type="molecule type" value="Genomic_DNA"/>
</dbReference>
<dbReference type="Proteomes" id="UP000055590">
    <property type="component" value="Chromosome"/>
</dbReference>
<evidence type="ECO:0000313" key="2">
    <source>
        <dbReference type="Proteomes" id="UP000055590"/>
    </source>
</evidence>
<dbReference type="KEGG" id="vin:AKJ08_0233"/>
<sequence>MHARGHPIRDCVGRFGARRSCGCSHGLGPPRSVAKVRGRRSLGDDLFGGRERCCGTRAEAAP</sequence>
<dbReference type="AlphaFoldDB" id="A0A0K1P8W0"/>
<evidence type="ECO:0000313" key="1">
    <source>
        <dbReference type="EMBL" id="AKU89846.1"/>
    </source>
</evidence>
<reference evidence="1 2" key="1">
    <citation type="submission" date="2015-08" db="EMBL/GenBank/DDBJ databases">
        <authorList>
            <person name="Babu N.S."/>
            <person name="Beckwith C.J."/>
            <person name="Beseler K.G."/>
            <person name="Brison A."/>
            <person name="Carone J.V."/>
            <person name="Caskin T.P."/>
            <person name="Diamond M."/>
            <person name="Durham M.E."/>
            <person name="Foxe J.M."/>
            <person name="Go M."/>
            <person name="Henderson B.A."/>
            <person name="Jones I.B."/>
            <person name="McGettigan J.A."/>
            <person name="Micheletti S.J."/>
            <person name="Nasrallah M.E."/>
            <person name="Ortiz D."/>
            <person name="Piller C.R."/>
            <person name="Privatt S.R."/>
            <person name="Schneider S.L."/>
            <person name="Sharp S."/>
            <person name="Smith T.C."/>
            <person name="Stanton J.D."/>
            <person name="Ullery H.E."/>
            <person name="Wilson R.J."/>
            <person name="Serrano M.G."/>
            <person name="Buck G."/>
            <person name="Lee V."/>
            <person name="Wang Y."/>
            <person name="Carvalho R."/>
            <person name="Voegtly L."/>
            <person name="Shi R."/>
            <person name="Duckworth R."/>
            <person name="Johnson A."/>
            <person name="Loviza R."/>
            <person name="Walstead R."/>
            <person name="Shah Z."/>
            <person name="Kiflezghi M."/>
            <person name="Wade K."/>
            <person name="Ball S.L."/>
            <person name="Bradley K.W."/>
            <person name="Asai D.J."/>
            <person name="Bowman C.A."/>
            <person name="Russell D.A."/>
            <person name="Pope W.H."/>
            <person name="Jacobs-Sera D."/>
            <person name="Hendrix R.W."/>
            <person name="Hatfull G.F."/>
        </authorList>
    </citation>
    <scope>NUCLEOTIDE SEQUENCE [LARGE SCALE GENOMIC DNA]</scope>
    <source>
        <strain evidence="1 2">DSM 27710</strain>
    </source>
</reference>
<protein>
    <submittedName>
        <fullName evidence="1">Uncharacterized protein</fullName>
    </submittedName>
</protein>
<accession>A0A0K1P8W0</accession>
<name>A0A0K1P8W0_9BACT</name>
<keyword evidence="2" id="KW-1185">Reference proteome</keyword>
<dbReference type="STRING" id="1391653.AKJ08_0233"/>